<proteinExistence type="predicted"/>
<accession>A0A6C0LXQ4</accession>
<evidence type="ECO:0000313" key="2">
    <source>
        <dbReference type="EMBL" id="QHU35093.1"/>
    </source>
</evidence>
<protein>
    <submittedName>
        <fullName evidence="2">Uncharacterized protein</fullName>
    </submittedName>
</protein>
<feature type="transmembrane region" description="Helical" evidence="1">
    <location>
        <begin position="41"/>
        <end position="67"/>
    </location>
</feature>
<dbReference type="EMBL" id="MN740583">
    <property type="protein sequence ID" value="QHU35093.1"/>
    <property type="molecule type" value="Genomic_DNA"/>
</dbReference>
<keyword evidence="1" id="KW-0472">Membrane</keyword>
<dbReference type="AlphaFoldDB" id="A0A6C0LXQ4"/>
<reference evidence="2" key="1">
    <citation type="journal article" date="2020" name="Nature">
        <title>Giant virus diversity and host interactions through global metagenomics.</title>
        <authorList>
            <person name="Schulz F."/>
            <person name="Roux S."/>
            <person name="Paez-Espino D."/>
            <person name="Jungbluth S."/>
            <person name="Walsh D.A."/>
            <person name="Denef V.J."/>
            <person name="McMahon K.D."/>
            <person name="Konstantinidis K.T."/>
            <person name="Eloe-Fadrosh E.A."/>
            <person name="Kyrpides N.C."/>
            <person name="Woyke T."/>
        </authorList>
    </citation>
    <scope>NUCLEOTIDE SEQUENCE</scope>
    <source>
        <strain evidence="2">GVMAG-S-1017745-26</strain>
    </source>
</reference>
<name>A0A6C0LXQ4_9ZZZZ</name>
<keyword evidence="1" id="KW-1133">Transmembrane helix</keyword>
<organism evidence="2">
    <name type="scientific">viral metagenome</name>
    <dbReference type="NCBI Taxonomy" id="1070528"/>
    <lineage>
        <taxon>unclassified sequences</taxon>
        <taxon>metagenomes</taxon>
        <taxon>organismal metagenomes</taxon>
    </lineage>
</organism>
<keyword evidence="1" id="KW-0812">Transmembrane</keyword>
<evidence type="ECO:0000256" key="1">
    <source>
        <dbReference type="SAM" id="Phobius"/>
    </source>
</evidence>
<sequence>MSSIITELLNKLLVEFKKEKNMTRIQKEVVDPIIHYSFKQMYPYILVTLILFCLTFILALLILLLLLKNNKYTNSLS</sequence>